<dbReference type="FunFam" id="3.40.50.300:FF:000134">
    <property type="entry name" value="Iron-enterobactin ABC transporter ATP-binding protein"/>
    <property type="match status" value="1"/>
</dbReference>
<keyword evidence="4 6" id="KW-0067">ATP-binding</keyword>
<dbReference type="InterPro" id="IPR003593">
    <property type="entry name" value="AAA+_ATPase"/>
</dbReference>
<reference evidence="6 7" key="1">
    <citation type="journal article" date="2021" name="Microbiol. Resour. Announc.">
        <title>Complete Genome Sequences of Three Human Oral Treponema parvum Isolates.</title>
        <authorList>
            <person name="Zeng H."/>
            <person name="Watt R.M."/>
        </authorList>
    </citation>
    <scope>NUCLEOTIDE SEQUENCE [LARGE SCALE GENOMIC DNA]</scope>
    <source>
        <strain evidence="6 7">ATCC 700770</strain>
    </source>
</reference>
<comment type="similarity">
    <text evidence="1">Belongs to the ABC transporter superfamily.</text>
</comment>
<dbReference type="InterPro" id="IPR027417">
    <property type="entry name" value="P-loop_NTPase"/>
</dbReference>
<evidence type="ECO:0000256" key="2">
    <source>
        <dbReference type="ARBA" id="ARBA00022448"/>
    </source>
</evidence>
<dbReference type="KEGG" id="tpav:HRQ91_07410"/>
<dbReference type="InterPro" id="IPR050153">
    <property type="entry name" value="Metal_Ion_Import_ABC"/>
</dbReference>
<dbReference type="EMBL" id="CP054142">
    <property type="protein sequence ID" value="QTQ15164.1"/>
    <property type="molecule type" value="Genomic_DNA"/>
</dbReference>
<dbReference type="GO" id="GO:0016887">
    <property type="term" value="F:ATP hydrolysis activity"/>
    <property type="evidence" value="ECO:0007669"/>
    <property type="project" value="InterPro"/>
</dbReference>
<evidence type="ECO:0000256" key="4">
    <source>
        <dbReference type="ARBA" id="ARBA00022840"/>
    </source>
</evidence>
<organism evidence="6 7">
    <name type="scientific">Treponema parvum</name>
    <dbReference type="NCBI Taxonomy" id="138851"/>
    <lineage>
        <taxon>Bacteria</taxon>
        <taxon>Pseudomonadati</taxon>
        <taxon>Spirochaetota</taxon>
        <taxon>Spirochaetia</taxon>
        <taxon>Spirochaetales</taxon>
        <taxon>Treponemataceae</taxon>
        <taxon>Treponema</taxon>
    </lineage>
</organism>
<sequence length="249" mass="27900">MVEVNCASFAYPRTKPILHDISFTVNEGEILAVMGCNGIGKTTLLKCIAGIFEWTAGSSFIMNRPSKEAHRFLAYVPQANNPSFAYTVFDFVSFGRCGVNRYFAAPSKKDYEISENILADLHISHLKNKNCNRLSGGEMQMVYIAKALVSQPRLLILDEPESNLDFYNQAQLLKILQTLAKSNHTAIIVNSHYIQNIIRIADKGLLLADQTYLFGNIRDIITQENVQSFFNANVEIVQVNMSTALLLKI</sequence>
<dbReference type="PANTHER" id="PTHR42734:SF6">
    <property type="entry name" value="MOLYBDATE IMPORT ATP-BINDING PROTEIN MOLC"/>
    <property type="match status" value="1"/>
</dbReference>
<keyword evidence="3" id="KW-0547">Nucleotide-binding</keyword>
<gene>
    <name evidence="6" type="ORF">HRQ91_07410</name>
</gene>
<feature type="domain" description="ABC transporter" evidence="5">
    <location>
        <begin position="2"/>
        <end position="234"/>
    </location>
</feature>
<evidence type="ECO:0000256" key="3">
    <source>
        <dbReference type="ARBA" id="ARBA00022741"/>
    </source>
</evidence>
<accession>A0A975IGJ9</accession>
<dbReference type="SMART" id="SM00382">
    <property type="entry name" value="AAA"/>
    <property type="match status" value="1"/>
</dbReference>
<keyword evidence="2" id="KW-0813">Transport</keyword>
<dbReference type="PROSITE" id="PS50893">
    <property type="entry name" value="ABC_TRANSPORTER_2"/>
    <property type="match status" value="1"/>
</dbReference>
<dbReference type="Proteomes" id="UP000671908">
    <property type="component" value="Chromosome"/>
</dbReference>
<evidence type="ECO:0000313" key="7">
    <source>
        <dbReference type="Proteomes" id="UP000671908"/>
    </source>
</evidence>
<evidence type="ECO:0000313" key="6">
    <source>
        <dbReference type="EMBL" id="QTQ15164.1"/>
    </source>
</evidence>
<dbReference type="InterPro" id="IPR003439">
    <property type="entry name" value="ABC_transporter-like_ATP-bd"/>
</dbReference>
<evidence type="ECO:0000256" key="1">
    <source>
        <dbReference type="ARBA" id="ARBA00005417"/>
    </source>
</evidence>
<dbReference type="Pfam" id="PF00005">
    <property type="entry name" value="ABC_tran"/>
    <property type="match status" value="1"/>
</dbReference>
<keyword evidence="7" id="KW-1185">Reference proteome</keyword>
<proteinExistence type="inferred from homology"/>
<dbReference type="PANTHER" id="PTHR42734">
    <property type="entry name" value="METAL TRANSPORT SYSTEM ATP-BINDING PROTEIN TM_0124-RELATED"/>
    <property type="match status" value="1"/>
</dbReference>
<dbReference type="AlphaFoldDB" id="A0A975IGJ9"/>
<dbReference type="Gene3D" id="3.40.50.300">
    <property type="entry name" value="P-loop containing nucleotide triphosphate hydrolases"/>
    <property type="match status" value="1"/>
</dbReference>
<protein>
    <submittedName>
        <fullName evidence="6">ABC transporter ATP-binding protein</fullName>
    </submittedName>
</protein>
<dbReference type="GO" id="GO:0005524">
    <property type="term" value="F:ATP binding"/>
    <property type="evidence" value="ECO:0007669"/>
    <property type="project" value="UniProtKB-KW"/>
</dbReference>
<evidence type="ECO:0000259" key="5">
    <source>
        <dbReference type="PROSITE" id="PS50893"/>
    </source>
</evidence>
<name>A0A975IGJ9_9SPIR</name>
<dbReference type="SUPFAM" id="SSF52540">
    <property type="entry name" value="P-loop containing nucleoside triphosphate hydrolases"/>
    <property type="match status" value="1"/>
</dbReference>